<feature type="transmembrane region" description="Helical" evidence="1">
    <location>
        <begin position="35"/>
        <end position="57"/>
    </location>
</feature>
<dbReference type="EMBL" id="JBHSNO010000016">
    <property type="protein sequence ID" value="MFC5591740.1"/>
    <property type="molecule type" value="Genomic_DNA"/>
</dbReference>
<keyword evidence="1" id="KW-1133">Transmembrane helix</keyword>
<dbReference type="Pfam" id="PF17099">
    <property type="entry name" value="TrpP"/>
    <property type="match status" value="1"/>
</dbReference>
<organism evidence="2 3">
    <name type="scientific">Sporosarcina soli</name>
    <dbReference type="NCBI Taxonomy" id="334736"/>
    <lineage>
        <taxon>Bacteria</taxon>
        <taxon>Bacillati</taxon>
        <taxon>Bacillota</taxon>
        <taxon>Bacilli</taxon>
        <taxon>Bacillales</taxon>
        <taxon>Caryophanaceae</taxon>
        <taxon>Sporosarcina</taxon>
    </lineage>
</organism>
<dbReference type="Gene3D" id="1.10.1760.20">
    <property type="match status" value="1"/>
</dbReference>
<dbReference type="Proteomes" id="UP001596109">
    <property type="component" value="Unassembled WGS sequence"/>
</dbReference>
<feature type="transmembrane region" description="Helical" evidence="1">
    <location>
        <begin position="101"/>
        <end position="127"/>
    </location>
</feature>
<dbReference type="InterPro" id="IPR031360">
    <property type="entry name" value="TrpP"/>
</dbReference>
<evidence type="ECO:0000313" key="2">
    <source>
        <dbReference type="EMBL" id="MFC5591740.1"/>
    </source>
</evidence>
<name>A0ABW0TTG3_9BACL</name>
<sequence length="182" mass="19547">MKTKELVLMALLVAVGAALYLIIPGYGEGMKPDFMLTMMFIGIILFPTTRNVFLLALTTGVISGIFSSFPGGFIPNIIDKFVTAFVVYGIIILLKKLSRNLIVTTVVTGIGTVLSGSIFLSVALFLLGVTLPGLDSPAVAFTTLFVVVVLPAILMNCIAFFIIYPIVTNLMKRSSFKSVLSN</sequence>
<dbReference type="PRINTS" id="PR00173">
    <property type="entry name" value="EDTRNSPORT"/>
</dbReference>
<keyword evidence="3" id="KW-1185">Reference proteome</keyword>
<feature type="transmembrane region" description="Helical" evidence="1">
    <location>
        <begin position="6"/>
        <end position="23"/>
    </location>
</feature>
<dbReference type="RefSeq" id="WP_381439912.1">
    <property type="nucleotide sequence ID" value="NZ_JBHSNO010000016.1"/>
</dbReference>
<feature type="transmembrane region" description="Helical" evidence="1">
    <location>
        <begin position="77"/>
        <end position="94"/>
    </location>
</feature>
<proteinExistence type="predicted"/>
<evidence type="ECO:0000256" key="1">
    <source>
        <dbReference type="SAM" id="Phobius"/>
    </source>
</evidence>
<keyword evidence="1" id="KW-0472">Membrane</keyword>
<reference evidence="3" key="1">
    <citation type="journal article" date="2019" name="Int. J. Syst. Evol. Microbiol.">
        <title>The Global Catalogue of Microorganisms (GCM) 10K type strain sequencing project: providing services to taxonomists for standard genome sequencing and annotation.</title>
        <authorList>
            <consortium name="The Broad Institute Genomics Platform"/>
            <consortium name="The Broad Institute Genome Sequencing Center for Infectious Disease"/>
            <person name="Wu L."/>
            <person name="Ma J."/>
        </authorList>
    </citation>
    <scope>NUCLEOTIDE SEQUENCE [LARGE SCALE GENOMIC DNA]</scope>
    <source>
        <strain evidence="3">CGMCC 4.1434</strain>
    </source>
</reference>
<feature type="transmembrane region" description="Helical" evidence="1">
    <location>
        <begin position="139"/>
        <end position="167"/>
    </location>
</feature>
<gene>
    <name evidence="2" type="ORF">ACFPRA_22905</name>
</gene>
<keyword evidence="1" id="KW-0812">Transmembrane</keyword>
<accession>A0ABW0TTG3</accession>
<protein>
    <submittedName>
        <fullName evidence="2">Tryptophan transporter</fullName>
    </submittedName>
</protein>
<evidence type="ECO:0000313" key="3">
    <source>
        <dbReference type="Proteomes" id="UP001596109"/>
    </source>
</evidence>
<comment type="caution">
    <text evidence="2">The sequence shown here is derived from an EMBL/GenBank/DDBJ whole genome shotgun (WGS) entry which is preliminary data.</text>
</comment>